<dbReference type="Proteomes" id="UP000032614">
    <property type="component" value="Chromosome 2"/>
</dbReference>
<accession>A0AAU8T6D7</accession>
<name>A0AAU8T6D7_9BURK</name>
<dbReference type="RefSeq" id="WP_345788727.1">
    <property type="nucleotide sequence ID" value="NZ_CP010027.1"/>
</dbReference>
<reference evidence="1 2" key="1">
    <citation type="journal article" date="2015" name="Genome Announc.">
        <title>Complete genome sequences for 59 burkholderia isolates, both pathogenic and near neighbor.</title>
        <authorList>
            <person name="Johnson S.L."/>
            <person name="Bishop-Lilly K.A."/>
            <person name="Ladner J.T."/>
            <person name="Daligault H.E."/>
            <person name="Davenport K.W."/>
            <person name="Jaissle J."/>
            <person name="Frey K.G."/>
            <person name="Koroleva G.I."/>
            <person name="Bruce D.C."/>
            <person name="Coyne S.R."/>
            <person name="Broomall S.M."/>
            <person name="Li P.E."/>
            <person name="Teshima H."/>
            <person name="Gibbons H.S."/>
            <person name="Palacios G.F."/>
            <person name="Rosenzweig C.N."/>
            <person name="Redden C.L."/>
            <person name="Xu Y."/>
            <person name="Minogue T.D."/>
            <person name="Chain P.S."/>
        </authorList>
    </citation>
    <scope>NUCLEOTIDE SEQUENCE [LARGE SCALE GENOMIC DNA]</scope>
    <source>
        <strain evidence="1 2">ATCC BAA-463</strain>
    </source>
</reference>
<gene>
    <name evidence="1" type="ORF">OI25_5906</name>
</gene>
<sequence length="130" mass="14524">MMTPTQFDMCESTQDGEVEAQLCAYNSAFDELGLRFRWDANMLASLALIEGEEARIVAYIEANHPHLLTAYSPGFLSRAILEKKNARYPVSLPKRAGGAVDPVQTVRQRRIDSRHERATYEIDLPALAGV</sequence>
<dbReference type="InterPro" id="IPR023198">
    <property type="entry name" value="PGP-like_dom2"/>
</dbReference>
<evidence type="ECO:0000313" key="2">
    <source>
        <dbReference type="Proteomes" id="UP000032614"/>
    </source>
</evidence>
<dbReference type="AlphaFoldDB" id="A0AAU8T6D7"/>
<evidence type="ECO:0000313" key="1">
    <source>
        <dbReference type="EMBL" id="AJZ61830.1"/>
    </source>
</evidence>
<dbReference type="Gene3D" id="1.10.150.240">
    <property type="entry name" value="Putative phosphatase, domain 2"/>
    <property type="match status" value="1"/>
</dbReference>
<protein>
    <submittedName>
        <fullName evidence="1">Uncharacterized protein</fullName>
    </submittedName>
</protein>
<dbReference type="KEGG" id="bfn:OI25_5906"/>
<dbReference type="GeneID" id="66519715"/>
<proteinExistence type="predicted"/>
<organism evidence="1 2">
    <name type="scientific">Paraburkholderia fungorum</name>
    <dbReference type="NCBI Taxonomy" id="134537"/>
    <lineage>
        <taxon>Bacteria</taxon>
        <taxon>Pseudomonadati</taxon>
        <taxon>Pseudomonadota</taxon>
        <taxon>Betaproteobacteria</taxon>
        <taxon>Burkholderiales</taxon>
        <taxon>Burkholderiaceae</taxon>
        <taxon>Paraburkholderia</taxon>
    </lineage>
</organism>
<dbReference type="EMBL" id="CP010027">
    <property type="protein sequence ID" value="AJZ61830.1"/>
    <property type="molecule type" value="Genomic_DNA"/>
</dbReference>